<name>A0A1J7I4B4_9PEZI</name>
<dbReference type="InParanoid" id="A0A1J7I4B4"/>
<reference evidence="2 3" key="1">
    <citation type="submission" date="2016-10" db="EMBL/GenBank/DDBJ databases">
        <title>Draft genome sequence of Coniochaeta ligniaria NRRL30616, a lignocellulolytic fungus for bioabatement of inhibitors in plant biomass hydrolysates.</title>
        <authorList>
            <consortium name="DOE Joint Genome Institute"/>
            <person name="Jimenez D.J."/>
            <person name="Hector R.E."/>
            <person name="Riley R."/>
            <person name="Sun H."/>
            <person name="Grigoriev I.V."/>
            <person name="Van Elsas J.D."/>
            <person name="Nichols N.N."/>
        </authorList>
    </citation>
    <scope>NUCLEOTIDE SEQUENCE [LARGE SCALE GENOMIC DNA]</scope>
    <source>
        <strain evidence="2 3">NRRL 30616</strain>
    </source>
</reference>
<dbReference type="EMBL" id="KV875119">
    <property type="protein sequence ID" value="OIW22366.1"/>
    <property type="molecule type" value="Genomic_DNA"/>
</dbReference>
<dbReference type="AlphaFoldDB" id="A0A1J7I4B4"/>
<dbReference type="Proteomes" id="UP000182658">
    <property type="component" value="Unassembled WGS sequence"/>
</dbReference>
<organism evidence="2 3">
    <name type="scientific">Coniochaeta ligniaria NRRL 30616</name>
    <dbReference type="NCBI Taxonomy" id="1408157"/>
    <lineage>
        <taxon>Eukaryota</taxon>
        <taxon>Fungi</taxon>
        <taxon>Dikarya</taxon>
        <taxon>Ascomycota</taxon>
        <taxon>Pezizomycotina</taxon>
        <taxon>Sordariomycetes</taxon>
        <taxon>Sordariomycetidae</taxon>
        <taxon>Coniochaetales</taxon>
        <taxon>Coniochaetaceae</taxon>
        <taxon>Coniochaeta</taxon>
    </lineage>
</organism>
<protein>
    <submittedName>
        <fullName evidence="2">Uncharacterized protein</fullName>
    </submittedName>
</protein>
<sequence length="161" mass="17669">MPSCLFFFSSRPCFPSNRSRSHSRLLSSRRLSHTPARNSTLSLAPRTSSALLAKYLTTPCPTGLSPFTSSIIPSHTSTTSLLILASLHTCIDKPPGSGIAHVSLSPLLPRREVRELDKESRSRARAVMLVRYAAARTVWSWRGCWEGGTEQMGSGGRERAE</sequence>
<keyword evidence="3" id="KW-1185">Reference proteome</keyword>
<accession>A0A1J7I4B4</accession>
<feature type="region of interest" description="Disordered" evidence="1">
    <location>
        <begin position="17"/>
        <end position="39"/>
    </location>
</feature>
<evidence type="ECO:0000256" key="1">
    <source>
        <dbReference type="SAM" id="MobiDB-lite"/>
    </source>
</evidence>
<gene>
    <name evidence="2" type="ORF">CONLIGDRAFT_638405</name>
</gene>
<evidence type="ECO:0000313" key="3">
    <source>
        <dbReference type="Proteomes" id="UP000182658"/>
    </source>
</evidence>
<evidence type="ECO:0000313" key="2">
    <source>
        <dbReference type="EMBL" id="OIW22366.1"/>
    </source>
</evidence>
<proteinExistence type="predicted"/>